<evidence type="ECO:0000256" key="1">
    <source>
        <dbReference type="SAM" id="MobiDB-lite"/>
    </source>
</evidence>
<sequence length="639" mass="72148">MHGNGHDLSLNLKNGFTKSNPNVAPLQWSWEIEHADRKREAKADAAMHNATPFQVDRRVLKDVVRENKGVDVGRIEFLSSGTFHKAYLITLSDHSELVAGVARRYMPRLKTESEVATMHYLREHTNIPVPTVYHYDSNPYNRLGGEYILMSKAPGVPLATVFHSLSYSELVKLLENLAAMILPLFAHRFNEIGSLYLGPNPHVPVSSSAATPKAVSLPYSAFPFSPTLSSSNLSSKLNNKLGARVTREFHVGPIMSWPFFGSNRGELTHPTELNRGPWRSQSAYFASCAQREIDGVISENEGRSAPHRLHLDPDEIQSSRHHRLKAVPGDESDDSDEWNLEESEDEWEGPGDAMYRDYRRMQRSTFLVAHLSQREERVRKEMERWVGMMERLVKATLDDVPESFGLDCHDLSLENIFVDAKDNSKITCIIDWESTTTRPLWQCAHLPAFVQSSPFVGRLFREAIVKVGKAAEASATTPTRHGKEIDLAALAREWLFYESAGQRLRMAHRFVEWDGWEEGLIDSILGPEDCEDEWFKDLEGVDMRLGTALNNSSSPAHENPPDILAGPGVKRRKPKLPFAEQDKEQMLNTTGDYCGGRGGELGRRLEAWLTINGIEQGHSIAHNWELDHEVHHQVEVLVE</sequence>
<name>A0A9P7KKF6_9AGAR</name>
<feature type="compositionally biased region" description="Acidic residues" evidence="1">
    <location>
        <begin position="330"/>
        <end position="349"/>
    </location>
</feature>
<organism evidence="2 3">
    <name type="scientific">Sphagnurus paluster</name>
    <dbReference type="NCBI Taxonomy" id="117069"/>
    <lineage>
        <taxon>Eukaryota</taxon>
        <taxon>Fungi</taxon>
        <taxon>Dikarya</taxon>
        <taxon>Basidiomycota</taxon>
        <taxon>Agaricomycotina</taxon>
        <taxon>Agaricomycetes</taxon>
        <taxon>Agaricomycetidae</taxon>
        <taxon>Agaricales</taxon>
        <taxon>Tricholomatineae</taxon>
        <taxon>Lyophyllaceae</taxon>
        <taxon>Sphagnurus</taxon>
    </lineage>
</organism>
<dbReference type="SUPFAM" id="SSF56112">
    <property type="entry name" value="Protein kinase-like (PK-like)"/>
    <property type="match status" value="1"/>
</dbReference>
<comment type="caution">
    <text evidence="2">The sequence shown here is derived from an EMBL/GenBank/DDBJ whole genome shotgun (WGS) entry which is preliminary data.</text>
</comment>
<dbReference type="PANTHER" id="PTHR21310:SF13">
    <property type="entry name" value="AMINOGLYCOSIDE PHOSPHOTRANSFERASE DOMAIN-CONTAINING PROTEIN"/>
    <property type="match status" value="1"/>
</dbReference>
<feature type="region of interest" description="Disordered" evidence="1">
    <location>
        <begin position="550"/>
        <end position="570"/>
    </location>
</feature>
<feature type="region of interest" description="Disordered" evidence="1">
    <location>
        <begin position="300"/>
        <end position="351"/>
    </location>
</feature>
<dbReference type="InterPro" id="IPR011009">
    <property type="entry name" value="Kinase-like_dom_sf"/>
</dbReference>
<keyword evidence="3" id="KW-1185">Reference proteome</keyword>
<dbReference type="InterPro" id="IPR051678">
    <property type="entry name" value="AGP_Transferase"/>
</dbReference>
<dbReference type="AlphaFoldDB" id="A0A9P7KKF6"/>
<protein>
    <recommendedName>
        <fullName evidence="4">Aminoglycoside phosphotransferase domain-containing protein</fullName>
    </recommendedName>
</protein>
<feature type="compositionally biased region" description="Basic and acidic residues" evidence="1">
    <location>
        <begin position="300"/>
        <end position="313"/>
    </location>
</feature>
<proteinExistence type="predicted"/>
<dbReference type="EMBL" id="JABCKI010000414">
    <property type="protein sequence ID" value="KAG5650566.1"/>
    <property type="molecule type" value="Genomic_DNA"/>
</dbReference>
<evidence type="ECO:0000313" key="3">
    <source>
        <dbReference type="Proteomes" id="UP000717328"/>
    </source>
</evidence>
<accession>A0A9P7KKF6</accession>
<evidence type="ECO:0008006" key="4">
    <source>
        <dbReference type="Google" id="ProtNLM"/>
    </source>
</evidence>
<evidence type="ECO:0000313" key="2">
    <source>
        <dbReference type="EMBL" id="KAG5650566.1"/>
    </source>
</evidence>
<reference evidence="2" key="1">
    <citation type="submission" date="2021-02" db="EMBL/GenBank/DDBJ databases">
        <authorList>
            <person name="Nieuwenhuis M."/>
            <person name="Van De Peppel L.J.J."/>
        </authorList>
    </citation>
    <scope>NUCLEOTIDE SEQUENCE</scope>
    <source>
        <strain evidence="2">D49</strain>
    </source>
</reference>
<dbReference type="Gene3D" id="3.30.200.20">
    <property type="entry name" value="Phosphorylase Kinase, domain 1"/>
    <property type="match status" value="1"/>
</dbReference>
<dbReference type="OrthoDB" id="10003767at2759"/>
<dbReference type="PANTHER" id="PTHR21310">
    <property type="entry name" value="AMINOGLYCOSIDE PHOSPHOTRANSFERASE-RELATED-RELATED"/>
    <property type="match status" value="1"/>
</dbReference>
<gene>
    <name evidence="2" type="ORF">H0H81_011784</name>
</gene>
<reference evidence="2" key="2">
    <citation type="submission" date="2021-10" db="EMBL/GenBank/DDBJ databases">
        <title>Phylogenomics reveals ancestral predisposition of the termite-cultivated fungus Termitomyces towards a domesticated lifestyle.</title>
        <authorList>
            <person name="Auxier B."/>
            <person name="Grum-Grzhimaylo A."/>
            <person name="Cardenas M.E."/>
            <person name="Lodge J.D."/>
            <person name="Laessoe T."/>
            <person name="Pedersen O."/>
            <person name="Smith M.E."/>
            <person name="Kuyper T.W."/>
            <person name="Franco-Molano E.A."/>
            <person name="Baroni T.J."/>
            <person name="Aanen D.K."/>
        </authorList>
    </citation>
    <scope>NUCLEOTIDE SEQUENCE</scope>
    <source>
        <strain evidence="2">D49</strain>
    </source>
</reference>
<dbReference type="Proteomes" id="UP000717328">
    <property type="component" value="Unassembled WGS sequence"/>
</dbReference>